<feature type="chain" id="PRO_5046681732" description="Fimbrial protein" evidence="1">
    <location>
        <begin position="26"/>
        <end position="187"/>
    </location>
</feature>
<protein>
    <recommendedName>
        <fullName evidence="4">Fimbrial protein</fullName>
    </recommendedName>
</protein>
<dbReference type="InterPro" id="IPR036937">
    <property type="entry name" value="Adhesion_dom_fimbrial_sf"/>
</dbReference>
<dbReference type="PANTHER" id="PTHR33420">
    <property type="entry name" value="FIMBRIAL SUBUNIT ELFA-RELATED"/>
    <property type="match status" value="1"/>
</dbReference>
<reference evidence="2 3" key="1">
    <citation type="submission" date="2018-05" db="EMBL/GenBank/DDBJ databases">
        <title>Isolation and genomic analyses of lactose-positive bacteria from faecal samples of preterm neonates.</title>
        <authorList>
            <person name="Chen Y."/>
            <person name="Brook T.C."/>
            <person name="O'Neill I."/>
            <person name="Soe C.Z."/>
            <person name="Hall L.J."/>
            <person name="Hoyles L."/>
        </authorList>
    </citation>
    <scope>NUCLEOTIDE SEQUENCE [LARGE SCALE GENOMIC DNA]</scope>
    <source>
        <strain evidence="2 3">P080C CL</strain>
    </source>
</reference>
<accession>A0ABY2PZA0</accession>
<evidence type="ECO:0000256" key="1">
    <source>
        <dbReference type="SAM" id="SignalP"/>
    </source>
</evidence>
<dbReference type="InterPro" id="IPR050263">
    <property type="entry name" value="Bact_Fimbrial_Adh_Pro"/>
</dbReference>
<dbReference type="Proteomes" id="UP000306790">
    <property type="component" value="Unassembled WGS sequence"/>
</dbReference>
<organism evidence="2 3">
    <name type="scientific">Citrobacter murliniae</name>
    <dbReference type="NCBI Taxonomy" id="67829"/>
    <lineage>
        <taxon>Bacteria</taxon>
        <taxon>Pseudomonadati</taxon>
        <taxon>Pseudomonadota</taxon>
        <taxon>Gammaproteobacteria</taxon>
        <taxon>Enterobacterales</taxon>
        <taxon>Enterobacteriaceae</taxon>
        <taxon>Citrobacter</taxon>
        <taxon>Citrobacter freundii complex</taxon>
    </lineage>
</organism>
<dbReference type="InterPro" id="IPR008966">
    <property type="entry name" value="Adhesion_dom_sf"/>
</dbReference>
<comment type="caution">
    <text evidence="2">The sequence shown here is derived from an EMBL/GenBank/DDBJ whole genome shotgun (WGS) entry which is preliminary data.</text>
</comment>
<evidence type="ECO:0000313" key="3">
    <source>
        <dbReference type="Proteomes" id="UP000306790"/>
    </source>
</evidence>
<keyword evidence="3" id="KW-1185">Reference proteome</keyword>
<proteinExistence type="predicted"/>
<dbReference type="RefSeq" id="WP_136345294.1">
    <property type="nucleotide sequence ID" value="NZ_QFVP01000002.1"/>
</dbReference>
<evidence type="ECO:0008006" key="4">
    <source>
        <dbReference type="Google" id="ProtNLM"/>
    </source>
</evidence>
<sequence length="187" mass="19952">MIQTRKIVLATIIPLMLIGNSPAWAEEEVDSIRLDVYARLVASACKIILEGGPVIDLASVSKKDVNEVSLGAPVPEGRETINASISQCGQNGQYTLTFSGMPVSNYPNAIASSGEAEGVAHYLKYVDSTGAFYPDGTFLGDGEPSSLHYIDTTKDVKFQLEAGYMRIGDTVTSGKTATTVTVEIKQN</sequence>
<dbReference type="EMBL" id="QFVP01000002">
    <property type="protein sequence ID" value="THE41596.1"/>
    <property type="molecule type" value="Genomic_DNA"/>
</dbReference>
<feature type="signal peptide" evidence="1">
    <location>
        <begin position="1"/>
        <end position="25"/>
    </location>
</feature>
<evidence type="ECO:0000313" key="2">
    <source>
        <dbReference type="EMBL" id="THE41596.1"/>
    </source>
</evidence>
<dbReference type="SUPFAM" id="SSF49401">
    <property type="entry name" value="Bacterial adhesins"/>
    <property type="match status" value="1"/>
</dbReference>
<gene>
    <name evidence="2" type="ORF">DJ535_05310</name>
</gene>
<keyword evidence="1" id="KW-0732">Signal</keyword>
<dbReference type="PANTHER" id="PTHR33420:SF32">
    <property type="entry name" value="FIMBRIAL-LIKE PROTEIN"/>
    <property type="match status" value="1"/>
</dbReference>
<dbReference type="Gene3D" id="2.60.40.1090">
    <property type="entry name" value="Fimbrial-type adhesion domain"/>
    <property type="match status" value="1"/>
</dbReference>
<name>A0ABY2PZA0_9ENTR</name>